<feature type="transmembrane region" description="Helical" evidence="1">
    <location>
        <begin position="65"/>
        <end position="84"/>
    </location>
</feature>
<dbReference type="AlphaFoldDB" id="A0A1H1VRW2"/>
<feature type="transmembrane region" description="Helical" evidence="1">
    <location>
        <begin position="96"/>
        <end position="114"/>
    </location>
</feature>
<organism evidence="2 3">
    <name type="scientific">Actinopolymorpha singaporensis</name>
    <dbReference type="NCBI Taxonomy" id="117157"/>
    <lineage>
        <taxon>Bacteria</taxon>
        <taxon>Bacillati</taxon>
        <taxon>Actinomycetota</taxon>
        <taxon>Actinomycetes</taxon>
        <taxon>Propionibacteriales</taxon>
        <taxon>Actinopolymorphaceae</taxon>
        <taxon>Actinopolymorpha</taxon>
    </lineage>
</organism>
<reference evidence="2 3" key="1">
    <citation type="submission" date="2016-10" db="EMBL/GenBank/DDBJ databases">
        <authorList>
            <person name="de Groot N.N."/>
        </authorList>
    </citation>
    <scope>NUCLEOTIDE SEQUENCE [LARGE SCALE GENOMIC DNA]</scope>
    <source>
        <strain evidence="2 3">DSM 22024</strain>
    </source>
</reference>
<feature type="transmembrane region" description="Helical" evidence="1">
    <location>
        <begin position="6"/>
        <end position="28"/>
    </location>
</feature>
<keyword evidence="1" id="KW-1133">Transmembrane helix</keyword>
<name>A0A1H1VRW2_9ACTN</name>
<feature type="transmembrane region" description="Helical" evidence="1">
    <location>
        <begin position="226"/>
        <end position="243"/>
    </location>
</feature>
<evidence type="ECO:0000313" key="2">
    <source>
        <dbReference type="EMBL" id="SDS87503.1"/>
    </source>
</evidence>
<dbReference type="EMBL" id="LT629732">
    <property type="protein sequence ID" value="SDS87503.1"/>
    <property type="molecule type" value="Genomic_DNA"/>
</dbReference>
<keyword evidence="1" id="KW-0472">Membrane</keyword>
<keyword evidence="1" id="KW-0812">Transmembrane</keyword>
<accession>A0A1H1VRW2</accession>
<dbReference type="RefSeq" id="WP_092655289.1">
    <property type="nucleotide sequence ID" value="NZ_LT629732.1"/>
</dbReference>
<keyword evidence="3" id="KW-1185">Reference proteome</keyword>
<proteinExistence type="predicted"/>
<dbReference type="Proteomes" id="UP000198983">
    <property type="component" value="Chromosome I"/>
</dbReference>
<sequence length="253" mass="26989">MGSRGLAELVIYGAVVAVVGVLAWKLVIRVGPVQGLVMLQRWGIAEPTREQGEAAADYLRERRRLCLLVLIALAILLSIVYRLAGQGSIGESPVVLGALLGTLLVGELVAALRRPASTARVATLVPRRLPDLGPWAWLAASAGLFVLAVLCVVPALAAQAWVDDVRAWVARHLATGTSVLLVLGLSATLTDRIIVLVRTDPPAGLGFPVLDSWLVSTWSAVNTIGIIYPLLGLAVWCALVAPWRRQRLVEATR</sequence>
<evidence type="ECO:0000256" key="1">
    <source>
        <dbReference type="SAM" id="Phobius"/>
    </source>
</evidence>
<feature type="transmembrane region" description="Helical" evidence="1">
    <location>
        <begin position="135"/>
        <end position="157"/>
    </location>
</feature>
<protein>
    <submittedName>
        <fullName evidence="2">Uncharacterized protein</fullName>
    </submittedName>
</protein>
<evidence type="ECO:0000313" key="3">
    <source>
        <dbReference type="Proteomes" id="UP000198983"/>
    </source>
</evidence>
<gene>
    <name evidence="2" type="ORF">SAMN04489717_4183</name>
</gene>
<dbReference type="OrthoDB" id="3693152at2"/>
<dbReference type="STRING" id="117157.SAMN04489717_4183"/>